<dbReference type="InterPro" id="IPR023214">
    <property type="entry name" value="HAD_sf"/>
</dbReference>
<dbReference type="EMBL" id="CP100355">
    <property type="protein sequence ID" value="UTF55507.1"/>
    <property type="molecule type" value="Genomic_DNA"/>
</dbReference>
<dbReference type="PANTHER" id="PTHR43434">
    <property type="entry name" value="PHOSPHOGLYCOLATE PHOSPHATASE"/>
    <property type="match status" value="1"/>
</dbReference>
<dbReference type="InterPro" id="IPR041492">
    <property type="entry name" value="HAD_2"/>
</dbReference>
<evidence type="ECO:0000313" key="3">
    <source>
        <dbReference type="Proteomes" id="UP001056855"/>
    </source>
</evidence>
<proteinExistence type="inferred from homology"/>
<dbReference type="InterPro" id="IPR006439">
    <property type="entry name" value="HAD-SF_hydro_IA"/>
</dbReference>
<dbReference type="Pfam" id="PF13419">
    <property type="entry name" value="HAD_2"/>
    <property type="match status" value="1"/>
</dbReference>
<dbReference type="SFLD" id="SFLDG01129">
    <property type="entry name" value="C1.5:_HAD__Beta-PGM__Phosphata"/>
    <property type="match status" value="1"/>
</dbReference>
<name>A0A9E7NEX4_9EURY</name>
<accession>A0A9E7NEX4</accession>
<dbReference type="Proteomes" id="UP001056855">
    <property type="component" value="Chromosome"/>
</dbReference>
<gene>
    <name evidence="2" type="ORF">NGM29_15385</name>
</gene>
<reference evidence="2" key="1">
    <citation type="submission" date="2022-06" db="EMBL/GenBank/DDBJ databases">
        <title>Diverse halophilic archaea isolated from saline environments.</title>
        <authorList>
            <person name="Cui H.-L."/>
        </authorList>
    </citation>
    <scope>NUCLEOTIDE SEQUENCE</scope>
    <source>
        <strain evidence="2">WLHS1</strain>
    </source>
</reference>
<dbReference type="InterPro" id="IPR036412">
    <property type="entry name" value="HAD-like_sf"/>
</dbReference>
<dbReference type="PANTHER" id="PTHR43434:SF1">
    <property type="entry name" value="PHOSPHOGLYCOLATE PHOSPHATASE"/>
    <property type="match status" value="1"/>
</dbReference>
<dbReference type="InterPro" id="IPR050155">
    <property type="entry name" value="HAD-like_hydrolase_sf"/>
</dbReference>
<dbReference type="GO" id="GO:0006281">
    <property type="term" value="P:DNA repair"/>
    <property type="evidence" value="ECO:0007669"/>
    <property type="project" value="TreeGrafter"/>
</dbReference>
<keyword evidence="3" id="KW-1185">Reference proteome</keyword>
<comment type="similarity">
    <text evidence="1">Belongs to the HAD-like hydrolase superfamily.</text>
</comment>
<dbReference type="AlphaFoldDB" id="A0A9E7NEX4"/>
<evidence type="ECO:0000256" key="1">
    <source>
        <dbReference type="ARBA" id="ARBA00007958"/>
    </source>
</evidence>
<dbReference type="NCBIfam" id="TIGR01549">
    <property type="entry name" value="HAD-SF-IA-v1"/>
    <property type="match status" value="1"/>
</dbReference>
<dbReference type="SFLD" id="SFLDS00003">
    <property type="entry name" value="Haloacid_Dehalogenase"/>
    <property type="match status" value="1"/>
</dbReference>
<organism evidence="2 3">
    <name type="scientific">Natronosalvus rutilus</name>
    <dbReference type="NCBI Taxonomy" id="2953753"/>
    <lineage>
        <taxon>Archaea</taxon>
        <taxon>Methanobacteriati</taxon>
        <taxon>Methanobacteriota</taxon>
        <taxon>Stenosarchaea group</taxon>
        <taxon>Halobacteria</taxon>
        <taxon>Halobacteriales</taxon>
        <taxon>Natrialbaceae</taxon>
        <taxon>Natronosalvus</taxon>
    </lineage>
</organism>
<dbReference type="Gene3D" id="3.40.50.1000">
    <property type="entry name" value="HAD superfamily/HAD-like"/>
    <property type="match status" value="1"/>
</dbReference>
<sequence>MDSYDAVVYDLDGTLVQLTVDWKETAEQIKPIIRQYGGDTDADDALDFLPIVDEIGATKEIEPHLASAERDGARRSERLPVMDELVESTVPVSICSLNCEAACRDALDAHSISKDVGAIVGRDSVTERKPHPEPLLAAVNKLGATPERTLFVGDSDSDEITARRAGTAFRRVP</sequence>
<evidence type="ECO:0000313" key="2">
    <source>
        <dbReference type="EMBL" id="UTF55507.1"/>
    </source>
</evidence>
<dbReference type="Gene3D" id="1.10.150.240">
    <property type="entry name" value="Putative phosphatase, domain 2"/>
    <property type="match status" value="1"/>
</dbReference>
<dbReference type="GO" id="GO:0008967">
    <property type="term" value="F:phosphoglycolate phosphatase activity"/>
    <property type="evidence" value="ECO:0007669"/>
    <property type="project" value="TreeGrafter"/>
</dbReference>
<dbReference type="SUPFAM" id="SSF56784">
    <property type="entry name" value="HAD-like"/>
    <property type="match status" value="1"/>
</dbReference>
<dbReference type="KEGG" id="sawl:NGM29_15385"/>
<protein>
    <submittedName>
        <fullName evidence="2">HAD-IA family hydrolase</fullName>
    </submittedName>
</protein>
<dbReference type="InterPro" id="IPR023198">
    <property type="entry name" value="PGP-like_dom2"/>
</dbReference>
<keyword evidence="2" id="KW-0378">Hydrolase</keyword>